<sequence length="72" mass="8238">MVYIKGERIKLIDPISIEHVTIFKLTGECLFDKKLPIDEYLDIPTFGGETLLVVVITKTKISQTFKIYYADA</sequence>
<evidence type="ECO:0000313" key="2">
    <source>
        <dbReference type="Proteomes" id="UP000319040"/>
    </source>
</evidence>
<protein>
    <submittedName>
        <fullName evidence="1">Uncharacterized protein</fullName>
    </submittedName>
</protein>
<proteinExistence type="predicted"/>
<name>A0A521F596_SACCC</name>
<organism evidence="1 2">
    <name type="scientific">Saccharicrinis carchari</name>
    <dbReference type="NCBI Taxonomy" id="1168039"/>
    <lineage>
        <taxon>Bacteria</taxon>
        <taxon>Pseudomonadati</taxon>
        <taxon>Bacteroidota</taxon>
        <taxon>Bacteroidia</taxon>
        <taxon>Marinilabiliales</taxon>
        <taxon>Marinilabiliaceae</taxon>
        <taxon>Saccharicrinis</taxon>
    </lineage>
</organism>
<dbReference type="EMBL" id="FXTB01000014">
    <property type="protein sequence ID" value="SMO91313.1"/>
    <property type="molecule type" value="Genomic_DNA"/>
</dbReference>
<dbReference type="Proteomes" id="UP000319040">
    <property type="component" value="Unassembled WGS sequence"/>
</dbReference>
<gene>
    <name evidence="1" type="ORF">SAMN06265379_11441</name>
</gene>
<accession>A0A521F596</accession>
<keyword evidence="2" id="KW-1185">Reference proteome</keyword>
<dbReference type="AlphaFoldDB" id="A0A521F596"/>
<reference evidence="1 2" key="1">
    <citation type="submission" date="2017-05" db="EMBL/GenBank/DDBJ databases">
        <authorList>
            <person name="Varghese N."/>
            <person name="Submissions S."/>
        </authorList>
    </citation>
    <scope>NUCLEOTIDE SEQUENCE [LARGE SCALE GENOMIC DNA]</scope>
    <source>
        <strain evidence="1 2">DSM 27040</strain>
    </source>
</reference>
<evidence type="ECO:0000313" key="1">
    <source>
        <dbReference type="EMBL" id="SMO91313.1"/>
    </source>
</evidence>
<dbReference type="RefSeq" id="WP_142534720.1">
    <property type="nucleotide sequence ID" value="NZ_FXTB01000014.1"/>
</dbReference>